<dbReference type="SUPFAM" id="SSF144020">
    <property type="entry name" value="FdhE-like"/>
    <property type="match status" value="1"/>
</dbReference>
<organism evidence="2 3">
    <name type="scientific">Tissierella pigra</name>
    <dbReference type="NCBI Taxonomy" id="2607614"/>
    <lineage>
        <taxon>Bacteria</taxon>
        <taxon>Bacillati</taxon>
        <taxon>Bacillota</taxon>
        <taxon>Tissierellia</taxon>
        <taxon>Tissierellales</taxon>
        <taxon>Tissierellaceae</taxon>
        <taxon>Tissierella</taxon>
    </lineage>
</organism>
<dbReference type="InterPro" id="IPR032874">
    <property type="entry name" value="DDE_dom"/>
</dbReference>
<name>A0A6N7XRW3_9FIRM</name>
<protein>
    <submittedName>
        <fullName evidence="2">DDE-type integrase/transposase/recombinase</fullName>
    </submittedName>
</protein>
<keyword evidence="3" id="KW-1185">Reference proteome</keyword>
<accession>A0A6N7XRW3</accession>
<dbReference type="SUPFAM" id="SSF53098">
    <property type="entry name" value="Ribonuclease H-like"/>
    <property type="match status" value="1"/>
</dbReference>
<sequence>MDSIISYLLLYNQFLISTIRHLVLFIVRNIPLQDFKDNHFSPKYQKFTVDTVPIIKKLETLDYKTLLSEYKTENGKELKPIKSRGGKSVSSDAICPRCGAPHNYLYDNNGGRGQLLCKVCDFRFNKDKDDFSSNTLVCPYCGRALAKKKSRKFFNIHKCVNPKCSFYLDSLKKLSPKDLEEFKEDKQKFKLHYIYREFTIDFFKVDLSSMPKGSFSLDFRKFSPHVMGLCLTYHVNLGLSTRATARALWEIHQVKISHVMVSKYAKTAATIVKPFVDDFDYKPTNYLAADETYVKIKGVTHYVWFVMDALKKSILGYQVSNTRSIGPCILAMRMAFDKFKEFPGLKLNFISDGYSVYNLAKQQFLLNDKDFNLIQVIGLTNDDPISKEYRWLKQIIERLNRTFKFSYQVTNGYGSGEGSDAHVGLFVAYYNFLRPHSYTYWEPLNSIKELEAIPNMPGKWQKLIELSQRHILANQAS</sequence>
<dbReference type="InterPro" id="IPR001584">
    <property type="entry name" value="Integrase_cat-core"/>
</dbReference>
<evidence type="ECO:0000313" key="3">
    <source>
        <dbReference type="Proteomes" id="UP000469523"/>
    </source>
</evidence>
<evidence type="ECO:0000313" key="2">
    <source>
        <dbReference type="EMBL" id="MSU03582.1"/>
    </source>
</evidence>
<reference evidence="2 3" key="1">
    <citation type="submission" date="2019-09" db="EMBL/GenBank/DDBJ databases">
        <title>In-depth cultivation of the pig gut microbiome towards novel bacterial diversity and tailored functional studies.</title>
        <authorList>
            <person name="Wylensek D."/>
            <person name="Hitch T.C.A."/>
            <person name="Clavel T."/>
        </authorList>
    </citation>
    <scope>NUCLEOTIDE SEQUENCE [LARGE SCALE GENOMIC DNA]</scope>
    <source>
        <strain evidence="2 3">WCA3-693-APC-4?</strain>
    </source>
</reference>
<dbReference type="RefSeq" id="WP_216584747.1">
    <property type="nucleotide sequence ID" value="NZ_JAHLPJ010000001.1"/>
</dbReference>
<dbReference type="InterPro" id="IPR024064">
    <property type="entry name" value="FdhE-like_sf"/>
</dbReference>
<comment type="caution">
    <text evidence="2">The sequence shown here is derived from an EMBL/GenBank/DDBJ whole genome shotgun (WGS) entry which is preliminary data.</text>
</comment>
<dbReference type="InterPro" id="IPR012337">
    <property type="entry name" value="RNaseH-like_sf"/>
</dbReference>
<gene>
    <name evidence="2" type="ORF">FYJ83_19290</name>
</gene>
<proteinExistence type="predicted"/>
<dbReference type="Proteomes" id="UP000469523">
    <property type="component" value="Unassembled WGS sequence"/>
</dbReference>
<feature type="domain" description="Integrase catalytic" evidence="1">
    <location>
        <begin position="279"/>
        <end position="451"/>
    </location>
</feature>
<evidence type="ECO:0000259" key="1">
    <source>
        <dbReference type="PROSITE" id="PS50994"/>
    </source>
</evidence>
<dbReference type="PROSITE" id="PS50994">
    <property type="entry name" value="INTEGRASE"/>
    <property type="match status" value="1"/>
</dbReference>
<dbReference type="AlphaFoldDB" id="A0A6N7XRW3"/>
<dbReference type="GO" id="GO:0015074">
    <property type="term" value="P:DNA integration"/>
    <property type="evidence" value="ECO:0007669"/>
    <property type="project" value="InterPro"/>
</dbReference>
<dbReference type="Pfam" id="PF13610">
    <property type="entry name" value="DDE_Tnp_IS240"/>
    <property type="match status" value="1"/>
</dbReference>
<dbReference type="EMBL" id="VUNQ01000103">
    <property type="protein sequence ID" value="MSU03582.1"/>
    <property type="molecule type" value="Genomic_DNA"/>
</dbReference>